<name>A0A2K8KNW8_9GAMM</name>
<dbReference type="Proteomes" id="UP000229757">
    <property type="component" value="Chromosome"/>
</dbReference>
<feature type="transmembrane region" description="Helical" evidence="6">
    <location>
        <begin position="76"/>
        <end position="95"/>
    </location>
</feature>
<gene>
    <name evidence="8" type="ORF">REIFOR_01196</name>
</gene>
<proteinExistence type="predicted"/>
<evidence type="ECO:0000256" key="3">
    <source>
        <dbReference type="ARBA" id="ARBA00022692"/>
    </source>
</evidence>
<evidence type="ECO:0000313" key="8">
    <source>
        <dbReference type="EMBL" id="ATX76342.1"/>
    </source>
</evidence>
<keyword evidence="3 6" id="KW-0812">Transmembrane</keyword>
<evidence type="ECO:0000256" key="5">
    <source>
        <dbReference type="ARBA" id="ARBA00023136"/>
    </source>
</evidence>
<sequence>MIAGFLAVQLNLLITGAEAIAPHNRFFQIYLVAIIIGYYFYFWRRSGQTVGMKAWRIRLVTLDGEPLTLRHMSLRMLGAIPAFGVCLLGIVWHYWDKSGLNWHDHISQTKLTYRPKPSL</sequence>
<keyword evidence="4 6" id="KW-1133">Transmembrane helix</keyword>
<dbReference type="KEGG" id="rfo:REIFOR_01196"/>
<keyword evidence="9" id="KW-1185">Reference proteome</keyword>
<keyword evidence="5 6" id="KW-0472">Membrane</keyword>
<reference evidence="8 9" key="1">
    <citation type="journal article" date="2017" name="Environ. Microbiol.">
        <title>Genomic and physiological analyses of 'Reinekea forsetii' reveal a versatile opportunistic lifestyle during spring algae blooms.</title>
        <authorList>
            <person name="Avci B."/>
            <person name="Hahnke R.L."/>
            <person name="Chafee M."/>
            <person name="Fischer T."/>
            <person name="Gruber-Vodicka H."/>
            <person name="Tegetmeyer H.E."/>
            <person name="Harder J."/>
            <person name="Fuchs B.M."/>
            <person name="Amann R.I."/>
            <person name="Teeling H."/>
        </authorList>
    </citation>
    <scope>NUCLEOTIDE SEQUENCE [LARGE SCALE GENOMIC DNA]</scope>
    <source>
        <strain evidence="8 9">Hel1_31_D35</strain>
    </source>
</reference>
<accession>A0A2K8KNW8</accession>
<dbReference type="PANTHER" id="PTHR36115">
    <property type="entry name" value="PROLINE-RICH ANTIGEN HOMOLOG-RELATED"/>
    <property type="match status" value="1"/>
</dbReference>
<dbReference type="AlphaFoldDB" id="A0A2K8KNW8"/>
<comment type="subcellular location">
    <subcellularLocation>
        <location evidence="1">Cell membrane</location>
        <topology evidence="1">Multi-pass membrane protein</topology>
    </subcellularLocation>
</comment>
<feature type="domain" description="RDD" evidence="7">
    <location>
        <begin position="23"/>
        <end position="107"/>
    </location>
</feature>
<evidence type="ECO:0000259" key="7">
    <source>
        <dbReference type="Pfam" id="PF06271"/>
    </source>
</evidence>
<dbReference type="PANTHER" id="PTHR36115:SF10">
    <property type="entry name" value="RDD DOMAIN-CONTAINING PROTEIN"/>
    <property type="match status" value="1"/>
</dbReference>
<evidence type="ECO:0000256" key="6">
    <source>
        <dbReference type="SAM" id="Phobius"/>
    </source>
</evidence>
<feature type="transmembrane region" description="Helical" evidence="6">
    <location>
        <begin position="27"/>
        <end position="43"/>
    </location>
</feature>
<evidence type="ECO:0000256" key="1">
    <source>
        <dbReference type="ARBA" id="ARBA00004651"/>
    </source>
</evidence>
<evidence type="ECO:0000313" key="9">
    <source>
        <dbReference type="Proteomes" id="UP000229757"/>
    </source>
</evidence>
<protein>
    <submittedName>
        <fullName evidence="8">RDD family protein</fullName>
    </submittedName>
</protein>
<dbReference type="Pfam" id="PF06271">
    <property type="entry name" value="RDD"/>
    <property type="match status" value="1"/>
</dbReference>
<evidence type="ECO:0000256" key="4">
    <source>
        <dbReference type="ARBA" id="ARBA00022989"/>
    </source>
</evidence>
<dbReference type="GO" id="GO:0005886">
    <property type="term" value="C:plasma membrane"/>
    <property type="evidence" value="ECO:0007669"/>
    <property type="project" value="UniProtKB-SubCell"/>
</dbReference>
<dbReference type="InterPro" id="IPR010432">
    <property type="entry name" value="RDD"/>
</dbReference>
<organism evidence="8 9">
    <name type="scientific">Reinekea forsetii</name>
    <dbReference type="NCBI Taxonomy" id="1336806"/>
    <lineage>
        <taxon>Bacteria</taxon>
        <taxon>Pseudomonadati</taxon>
        <taxon>Pseudomonadota</taxon>
        <taxon>Gammaproteobacteria</taxon>
        <taxon>Oceanospirillales</taxon>
        <taxon>Saccharospirillaceae</taxon>
        <taxon>Reinekea</taxon>
    </lineage>
</organism>
<keyword evidence="2" id="KW-1003">Cell membrane</keyword>
<evidence type="ECO:0000256" key="2">
    <source>
        <dbReference type="ARBA" id="ARBA00022475"/>
    </source>
</evidence>
<dbReference type="EMBL" id="CP011797">
    <property type="protein sequence ID" value="ATX76342.1"/>
    <property type="molecule type" value="Genomic_DNA"/>
</dbReference>
<dbReference type="InterPro" id="IPR051791">
    <property type="entry name" value="Pra-immunoreactive"/>
</dbReference>